<dbReference type="Gene3D" id="1.10.390.10">
    <property type="entry name" value="Neutral Protease Domain 2"/>
    <property type="match status" value="1"/>
</dbReference>
<comment type="subcellular location">
    <subcellularLocation>
        <location evidence="3">Cell membrane</location>
        <topology evidence="3">Lipid-anchor</topology>
        <topology evidence="3">GPI-anchor</topology>
    </subcellularLocation>
    <subcellularLocation>
        <location evidence="2">Cell membrane</location>
        <topology evidence="2">Single-pass type II membrane protein</topology>
    </subcellularLocation>
</comment>
<name>A0A0M3QXN4_DROBS</name>
<dbReference type="PRINTS" id="PR00756">
    <property type="entry name" value="ALADIPTASE"/>
</dbReference>
<keyword evidence="10" id="KW-0812">Transmembrane</keyword>
<keyword evidence="31" id="KW-1185">Reference proteome</keyword>
<keyword evidence="8" id="KW-0336">GPI-anchor</keyword>
<comment type="cofactor">
    <cofactor evidence="23 25">
        <name>Zn(2+)</name>
        <dbReference type="ChEBI" id="CHEBI:29105"/>
    </cofactor>
    <text evidence="23 25">Binds 1 zinc ion per subunit.</text>
</comment>
<evidence type="ECO:0000256" key="2">
    <source>
        <dbReference type="ARBA" id="ARBA00004401"/>
    </source>
</evidence>
<protein>
    <recommendedName>
        <fullName evidence="25">Aminopeptidase</fullName>
        <ecNumber evidence="25">3.4.11.-</ecNumber>
    </recommendedName>
</protein>
<dbReference type="PANTHER" id="PTHR11533:SF276">
    <property type="entry name" value="GLUTAMYL AMINOPEPTIDASE"/>
    <property type="match status" value="1"/>
</dbReference>
<feature type="domain" description="Peptidase M1 membrane alanine aminopeptidase" evidence="27">
    <location>
        <begin position="311"/>
        <end position="529"/>
    </location>
</feature>
<keyword evidence="15" id="KW-0735">Signal-anchor</keyword>
<comment type="catalytic activity">
    <reaction evidence="1">
        <text>Release of N-terminal glutamate (and to a lesser extent aspartate) from a peptide.</text>
        <dbReference type="EC" id="3.4.11.7"/>
    </reaction>
</comment>
<evidence type="ECO:0000256" key="6">
    <source>
        <dbReference type="ARBA" id="ARBA00022438"/>
    </source>
</evidence>
<dbReference type="PANTHER" id="PTHR11533">
    <property type="entry name" value="PROTEASE M1 ZINC METALLOPROTEASE"/>
    <property type="match status" value="1"/>
</dbReference>
<feature type="compositionally biased region" description="Low complexity" evidence="26">
    <location>
        <begin position="51"/>
        <end position="72"/>
    </location>
</feature>
<feature type="domain" description="ERAP1-like C-terminal" evidence="28">
    <location>
        <begin position="611"/>
        <end position="929"/>
    </location>
</feature>
<evidence type="ECO:0000256" key="26">
    <source>
        <dbReference type="SAM" id="MobiDB-lite"/>
    </source>
</evidence>
<evidence type="ECO:0000256" key="4">
    <source>
        <dbReference type="ARBA" id="ARBA00010136"/>
    </source>
</evidence>
<evidence type="ECO:0000256" key="7">
    <source>
        <dbReference type="ARBA" id="ARBA00022475"/>
    </source>
</evidence>
<feature type="binding site" evidence="23">
    <location>
        <position position="406"/>
    </location>
    <ligand>
        <name>Zn(2+)</name>
        <dbReference type="ChEBI" id="CHEBI:29105"/>
        <note>catalytic</note>
    </ligand>
</feature>
<dbReference type="FunFam" id="1.10.390.10:FF:000016">
    <property type="entry name" value="Glutamyl aminopeptidase"/>
    <property type="match status" value="1"/>
</dbReference>
<evidence type="ECO:0000256" key="11">
    <source>
        <dbReference type="ARBA" id="ARBA00022723"/>
    </source>
</evidence>
<keyword evidence="7" id="KW-1003">Cell membrane</keyword>
<dbReference type="Gene3D" id="1.25.50.20">
    <property type="match status" value="1"/>
</dbReference>
<evidence type="ECO:0000256" key="1">
    <source>
        <dbReference type="ARBA" id="ARBA00001703"/>
    </source>
</evidence>
<evidence type="ECO:0000256" key="3">
    <source>
        <dbReference type="ARBA" id="ARBA00004609"/>
    </source>
</evidence>
<dbReference type="AlphaFoldDB" id="A0A0M3QXN4"/>
<keyword evidence="17 25" id="KW-0482">Metalloprotease</keyword>
<keyword evidence="14" id="KW-0106">Calcium</keyword>
<feature type="domain" description="Aminopeptidase N-like N-terminal" evidence="29">
    <location>
        <begin position="86"/>
        <end position="271"/>
    </location>
</feature>
<evidence type="ECO:0000256" key="25">
    <source>
        <dbReference type="RuleBase" id="RU364040"/>
    </source>
</evidence>
<dbReference type="GO" id="GO:0008270">
    <property type="term" value="F:zinc ion binding"/>
    <property type="evidence" value="ECO:0007669"/>
    <property type="project" value="UniProtKB-UniRule"/>
</dbReference>
<keyword evidence="6 25" id="KW-0031">Aminopeptidase</keyword>
<evidence type="ECO:0000256" key="5">
    <source>
        <dbReference type="ARBA" id="ARBA00011748"/>
    </source>
</evidence>
<dbReference type="FunFam" id="2.60.40.1730:FF:000001">
    <property type="entry name" value="Leucyl-cystinyl aminopeptidase"/>
    <property type="match status" value="1"/>
</dbReference>
<evidence type="ECO:0000256" key="21">
    <source>
        <dbReference type="ARBA" id="ARBA00023288"/>
    </source>
</evidence>
<evidence type="ECO:0000256" key="24">
    <source>
        <dbReference type="PIRSR" id="PIRSR634016-4"/>
    </source>
</evidence>
<proteinExistence type="inferred from homology"/>
<sequence>MIITAKVVSICLGVALTAFTVSTIVLAVQKSNMKADLRDLQEKLDLLEGSLTSTTSSSTDTPTTSITPSTTPAPKIDYRLPKTLTPTNYDLYLHPHIESGDFSGNEIISITVNEPTDKIILHSLNLTIQTLSVIYADGTAVPIKAHQFDKVREFLIIELAEQLKANANVLLTIEFSGNMANKIVGLYSSSYVKADNTRKVIATSKFEPTYARQAFPCFDEPALKATFEITLVHPKTGNYHALSNMNVETEVQDAEHTKVMFAKSVPMSTYLSCFIVSDFTAKKVDIETKGIGKPFEMSVYATPEQIGKVDFALDVGKVVIEYYIDYFQIEYPLPKLDMAAIPDFVSGAMEHWGLVTYRETSLLYEKETSSTVNKQRIASVIAHEFAHMWFGNLVTMQWWNDLWLNEGFASFIEYLGVDARFPDWQMRNQFIISTLHGVFSLDATLGSHPIIQTVENPDQITEIFDTITYSKGSSLVRMLEDFLGETTFRQAVTNYLNEYKYQNAVTDNFFAEIDKLGLPYNVADIMLTWTVQMGLPVVTITKISDTEYKLTQKRFLSNPNDYEQVHEPSEFNYRWSIPITYTTSGSAAVQRDWFYHDQSEITIKLPSAAQWIKFNHDQVGYYRVNYDESLWHALAQELLNKPSSFSAGDRASLLNDAFALADATQLPYEIAFDMTQYLAKEDNYVPWSVAASKLTSLKRTLYYTSSFAKYKKYATALIEPIYTALTWTVGEDHLNNRLRVTALSAACSLGLESCLTEAGVQFKSWLATPEKRPNPDVREIVYYYGLQSVGNQAIWESVWQLFINEADASEKSKLMYGLAAIQEPWLLQRYIDLAWNEEYVRGQDYFTCLTYISANPMGESLVWDHVRENWLQLVARFGLNERYLGNLIPSITARFHTQTKLEEMEYFFAKYPEAGAGTAARVRALETVKNNIVWLAENLESVDAWLAKQE</sequence>
<keyword evidence="16" id="KW-1133">Transmembrane helix</keyword>
<evidence type="ECO:0000256" key="22">
    <source>
        <dbReference type="PIRSR" id="PIRSR634016-1"/>
    </source>
</evidence>
<feature type="region of interest" description="Disordered" evidence="26">
    <location>
        <begin position="51"/>
        <end position="74"/>
    </location>
</feature>
<evidence type="ECO:0000256" key="14">
    <source>
        <dbReference type="ARBA" id="ARBA00022837"/>
    </source>
</evidence>
<dbReference type="STRING" id="30019.A0A0M3QXN4"/>
<evidence type="ECO:0000256" key="20">
    <source>
        <dbReference type="ARBA" id="ARBA00023180"/>
    </source>
</evidence>
<reference evidence="30 31" key="1">
    <citation type="submission" date="2015-08" db="EMBL/GenBank/DDBJ databases">
        <title>Ancestral chromatin configuration constrains chromatin evolution on differentiating sex chromosomes in Drosophila.</title>
        <authorList>
            <person name="Zhou Q."/>
            <person name="Bachtrog D."/>
        </authorList>
    </citation>
    <scope>NUCLEOTIDE SEQUENCE [LARGE SCALE GENOMIC DNA]</scope>
    <source>
        <tissue evidence="30">Whole larvae</tissue>
    </source>
</reference>
<evidence type="ECO:0000256" key="19">
    <source>
        <dbReference type="ARBA" id="ARBA00023157"/>
    </source>
</evidence>
<evidence type="ECO:0000256" key="18">
    <source>
        <dbReference type="ARBA" id="ARBA00023136"/>
    </source>
</evidence>
<evidence type="ECO:0000313" key="31">
    <source>
        <dbReference type="Proteomes" id="UP000494163"/>
    </source>
</evidence>
<keyword evidence="11 23" id="KW-0479">Metal-binding</keyword>
<evidence type="ECO:0000259" key="28">
    <source>
        <dbReference type="Pfam" id="PF11838"/>
    </source>
</evidence>
<keyword evidence="21" id="KW-0449">Lipoprotein</keyword>
<dbReference type="InterPro" id="IPR045357">
    <property type="entry name" value="Aminopeptidase_N-like_N"/>
</dbReference>
<dbReference type="InterPro" id="IPR001930">
    <property type="entry name" value="Peptidase_M1"/>
</dbReference>
<organism evidence="30 31">
    <name type="scientific">Drosophila busckii</name>
    <name type="common">Fruit fly</name>
    <dbReference type="NCBI Taxonomy" id="30019"/>
    <lineage>
        <taxon>Eukaryota</taxon>
        <taxon>Metazoa</taxon>
        <taxon>Ecdysozoa</taxon>
        <taxon>Arthropoda</taxon>
        <taxon>Hexapoda</taxon>
        <taxon>Insecta</taxon>
        <taxon>Pterygota</taxon>
        <taxon>Neoptera</taxon>
        <taxon>Endopterygota</taxon>
        <taxon>Diptera</taxon>
        <taxon>Brachycera</taxon>
        <taxon>Muscomorpha</taxon>
        <taxon>Ephydroidea</taxon>
        <taxon>Drosophilidae</taxon>
        <taxon>Drosophila</taxon>
    </lineage>
</organism>
<evidence type="ECO:0000313" key="30">
    <source>
        <dbReference type="EMBL" id="ALC46233.1"/>
    </source>
</evidence>
<gene>
    <name evidence="30" type="ORF">Dbus_chr3Rg983</name>
</gene>
<keyword evidence="18" id="KW-0472">Membrane</keyword>
<evidence type="ECO:0000256" key="10">
    <source>
        <dbReference type="ARBA" id="ARBA00022692"/>
    </source>
</evidence>
<dbReference type="Gene3D" id="2.60.40.1730">
    <property type="entry name" value="tricorn interacting facor f3 domain"/>
    <property type="match status" value="1"/>
</dbReference>
<dbReference type="GO" id="GO:0042277">
    <property type="term" value="F:peptide binding"/>
    <property type="evidence" value="ECO:0007669"/>
    <property type="project" value="TreeGrafter"/>
</dbReference>
<evidence type="ECO:0000259" key="29">
    <source>
        <dbReference type="Pfam" id="PF17900"/>
    </source>
</evidence>
<dbReference type="FunFam" id="2.60.40.1910:FF:000003">
    <property type="entry name" value="Aminopeptidase"/>
    <property type="match status" value="1"/>
</dbReference>
<dbReference type="EC" id="3.4.11.-" evidence="25"/>
<keyword evidence="12 25" id="KW-0378">Hydrolase</keyword>
<dbReference type="SUPFAM" id="SSF63737">
    <property type="entry name" value="Leukotriene A4 hydrolase N-terminal domain"/>
    <property type="match status" value="1"/>
</dbReference>
<dbReference type="InterPro" id="IPR050344">
    <property type="entry name" value="Peptidase_M1_aminopeptidases"/>
</dbReference>
<evidence type="ECO:0000256" key="17">
    <source>
        <dbReference type="ARBA" id="ARBA00023049"/>
    </source>
</evidence>
<feature type="binding site" evidence="23">
    <location>
        <position position="383"/>
    </location>
    <ligand>
        <name>Zn(2+)</name>
        <dbReference type="ChEBI" id="CHEBI:29105"/>
        <note>catalytic</note>
    </ligand>
</feature>
<evidence type="ECO:0000256" key="16">
    <source>
        <dbReference type="ARBA" id="ARBA00022989"/>
    </source>
</evidence>
<dbReference type="InterPro" id="IPR014782">
    <property type="entry name" value="Peptidase_M1_dom"/>
</dbReference>
<evidence type="ECO:0000256" key="13">
    <source>
        <dbReference type="ARBA" id="ARBA00022833"/>
    </source>
</evidence>
<feature type="binding site" evidence="23">
    <location>
        <position position="387"/>
    </location>
    <ligand>
        <name>Zn(2+)</name>
        <dbReference type="ChEBI" id="CHEBI:29105"/>
        <note>catalytic</note>
    </ligand>
</feature>
<dbReference type="FunFam" id="1.25.50.20:FF:000001">
    <property type="entry name" value="Aminopeptidase"/>
    <property type="match status" value="1"/>
</dbReference>
<feature type="site" description="Transition state stabilizer" evidence="24">
    <location>
        <position position="469"/>
    </location>
</feature>
<dbReference type="GO" id="GO:0005886">
    <property type="term" value="C:plasma membrane"/>
    <property type="evidence" value="ECO:0007669"/>
    <property type="project" value="UniProtKB-SubCell"/>
</dbReference>
<dbReference type="EMBL" id="CP012526">
    <property type="protein sequence ID" value="ALC46233.1"/>
    <property type="molecule type" value="Genomic_DNA"/>
</dbReference>
<comment type="subunit">
    <text evidence="5">Homodimer; disulfide-linked.</text>
</comment>
<dbReference type="Pfam" id="PF11838">
    <property type="entry name" value="ERAP1_C"/>
    <property type="match status" value="1"/>
</dbReference>
<dbReference type="Pfam" id="PF01433">
    <property type="entry name" value="Peptidase_M1"/>
    <property type="match status" value="1"/>
</dbReference>
<dbReference type="SUPFAM" id="SSF55486">
    <property type="entry name" value="Metalloproteases ('zincins'), catalytic domain"/>
    <property type="match status" value="1"/>
</dbReference>
<dbReference type="GO" id="GO:0043171">
    <property type="term" value="P:peptide catabolic process"/>
    <property type="evidence" value="ECO:0007669"/>
    <property type="project" value="TreeGrafter"/>
</dbReference>
<dbReference type="GO" id="GO:0005737">
    <property type="term" value="C:cytoplasm"/>
    <property type="evidence" value="ECO:0007669"/>
    <property type="project" value="TreeGrafter"/>
</dbReference>
<dbReference type="InterPro" id="IPR034016">
    <property type="entry name" value="M1_APN-typ"/>
</dbReference>
<dbReference type="InterPro" id="IPR024571">
    <property type="entry name" value="ERAP1-like_C_dom"/>
</dbReference>
<dbReference type="GO" id="GO:0005615">
    <property type="term" value="C:extracellular space"/>
    <property type="evidence" value="ECO:0007669"/>
    <property type="project" value="TreeGrafter"/>
</dbReference>
<dbReference type="GO" id="GO:0070006">
    <property type="term" value="F:metalloaminopeptidase activity"/>
    <property type="evidence" value="ECO:0007669"/>
    <property type="project" value="TreeGrafter"/>
</dbReference>
<evidence type="ECO:0000256" key="15">
    <source>
        <dbReference type="ARBA" id="ARBA00022968"/>
    </source>
</evidence>
<dbReference type="InterPro" id="IPR042097">
    <property type="entry name" value="Aminopeptidase_N-like_N_sf"/>
</dbReference>
<evidence type="ECO:0000256" key="23">
    <source>
        <dbReference type="PIRSR" id="PIRSR634016-3"/>
    </source>
</evidence>
<feature type="active site" description="Proton acceptor" evidence="22">
    <location>
        <position position="384"/>
    </location>
</feature>
<evidence type="ECO:0000256" key="12">
    <source>
        <dbReference type="ARBA" id="ARBA00022801"/>
    </source>
</evidence>
<evidence type="ECO:0000256" key="9">
    <source>
        <dbReference type="ARBA" id="ARBA00022670"/>
    </source>
</evidence>
<dbReference type="Pfam" id="PF17900">
    <property type="entry name" value="Peptidase_M1_N"/>
    <property type="match status" value="1"/>
</dbReference>
<dbReference type="Proteomes" id="UP000494163">
    <property type="component" value="Chromosome 3R"/>
</dbReference>
<dbReference type="GO" id="GO:0004230">
    <property type="term" value="F:glutamyl aminopeptidase activity"/>
    <property type="evidence" value="ECO:0007669"/>
    <property type="project" value="UniProtKB-EC"/>
</dbReference>
<dbReference type="CDD" id="cd09601">
    <property type="entry name" value="M1_APN-Q_like"/>
    <property type="match status" value="1"/>
</dbReference>
<keyword evidence="9 25" id="KW-0645">Protease</keyword>
<evidence type="ECO:0000259" key="27">
    <source>
        <dbReference type="Pfam" id="PF01433"/>
    </source>
</evidence>
<dbReference type="OrthoDB" id="510539at2759"/>
<dbReference type="InterPro" id="IPR027268">
    <property type="entry name" value="Peptidase_M4/M1_CTD_sf"/>
</dbReference>
<evidence type="ECO:0000256" key="8">
    <source>
        <dbReference type="ARBA" id="ARBA00022622"/>
    </source>
</evidence>
<dbReference type="Gene3D" id="2.60.40.1910">
    <property type="match status" value="1"/>
</dbReference>
<keyword evidence="20" id="KW-0325">Glycoprotein</keyword>
<dbReference type="GO" id="GO:0006508">
    <property type="term" value="P:proteolysis"/>
    <property type="evidence" value="ECO:0007669"/>
    <property type="project" value="UniProtKB-KW"/>
</dbReference>
<keyword evidence="19" id="KW-1015">Disulfide bond</keyword>
<dbReference type="SMR" id="A0A0M3QXN4"/>
<keyword evidence="13 23" id="KW-0862">Zinc</keyword>
<dbReference type="OMA" id="WNVWSQF"/>
<comment type="similarity">
    <text evidence="4 25">Belongs to the peptidase M1 family.</text>
</comment>
<accession>A0A0M3QXN4</accession>
<dbReference type="GO" id="GO:0098552">
    <property type="term" value="C:side of membrane"/>
    <property type="evidence" value="ECO:0007669"/>
    <property type="project" value="UniProtKB-KW"/>
</dbReference>